<proteinExistence type="predicted"/>
<dbReference type="Proteomes" id="UP000288805">
    <property type="component" value="Unassembled WGS sequence"/>
</dbReference>
<keyword evidence="1" id="KW-0472">Membrane</keyword>
<sequence length="109" mass="12009">MVAQLESHPTLDPVQKAKTLICALNLISRNLPLPPDVFNAVSSIYHADDPLDRADVDTLDAPSDKVSVRLLSMPPFLALGLVLLLGLNFSVGFMFWILKVRDGRCCYTI</sequence>
<reference evidence="2 3" key="1">
    <citation type="journal article" date="2018" name="PLoS Genet.">
        <title>Population sequencing reveals clonal diversity and ancestral inbreeding in the grapevine cultivar Chardonnay.</title>
        <authorList>
            <person name="Roach M.J."/>
            <person name="Johnson D.L."/>
            <person name="Bohlmann J."/>
            <person name="van Vuuren H.J."/>
            <person name="Jones S.J."/>
            <person name="Pretorius I.S."/>
            <person name="Schmidt S.A."/>
            <person name="Borneman A.R."/>
        </authorList>
    </citation>
    <scope>NUCLEOTIDE SEQUENCE [LARGE SCALE GENOMIC DNA]</scope>
    <source>
        <strain evidence="3">cv. Chardonnay</strain>
        <tissue evidence="2">Leaf</tissue>
    </source>
</reference>
<keyword evidence="1" id="KW-0812">Transmembrane</keyword>
<organism evidence="2 3">
    <name type="scientific">Vitis vinifera</name>
    <name type="common">Grape</name>
    <dbReference type="NCBI Taxonomy" id="29760"/>
    <lineage>
        <taxon>Eukaryota</taxon>
        <taxon>Viridiplantae</taxon>
        <taxon>Streptophyta</taxon>
        <taxon>Embryophyta</taxon>
        <taxon>Tracheophyta</taxon>
        <taxon>Spermatophyta</taxon>
        <taxon>Magnoliopsida</taxon>
        <taxon>eudicotyledons</taxon>
        <taxon>Gunneridae</taxon>
        <taxon>Pentapetalae</taxon>
        <taxon>rosids</taxon>
        <taxon>Vitales</taxon>
        <taxon>Vitaceae</taxon>
        <taxon>Viteae</taxon>
        <taxon>Vitis</taxon>
    </lineage>
</organism>
<dbReference type="EMBL" id="QGNW01001114">
    <property type="protein sequence ID" value="RVW55466.1"/>
    <property type="molecule type" value="Genomic_DNA"/>
</dbReference>
<evidence type="ECO:0000313" key="3">
    <source>
        <dbReference type="Proteomes" id="UP000288805"/>
    </source>
</evidence>
<comment type="caution">
    <text evidence="2">The sequence shown here is derived from an EMBL/GenBank/DDBJ whole genome shotgun (WGS) entry which is preliminary data.</text>
</comment>
<evidence type="ECO:0000313" key="2">
    <source>
        <dbReference type="EMBL" id="RVW55466.1"/>
    </source>
</evidence>
<dbReference type="AlphaFoldDB" id="A0A438F6D1"/>
<gene>
    <name evidence="2" type="ORF">CK203_075202</name>
</gene>
<evidence type="ECO:0000256" key="1">
    <source>
        <dbReference type="SAM" id="Phobius"/>
    </source>
</evidence>
<name>A0A438F6D1_VITVI</name>
<accession>A0A438F6D1</accession>
<feature type="transmembrane region" description="Helical" evidence="1">
    <location>
        <begin position="76"/>
        <end position="98"/>
    </location>
</feature>
<protein>
    <submittedName>
        <fullName evidence="2">Uncharacterized protein</fullName>
    </submittedName>
</protein>
<keyword evidence="1" id="KW-1133">Transmembrane helix</keyword>